<accession>A0A086PEX2</accession>
<dbReference type="PATRIC" id="fig|1219045.3.peg.192"/>
<comment type="caution">
    <text evidence="1">The sequence shown here is derived from an EMBL/GenBank/DDBJ whole genome shotgun (WGS) entry which is preliminary data.</text>
</comment>
<proteinExistence type="predicted"/>
<dbReference type="eggNOG" id="ENOG5031C81">
    <property type="taxonomic scope" value="Bacteria"/>
</dbReference>
<sequence>MNAKRREGETRPYRIRQFAIFSVLAATGAMVGSPSLAAAEPLSFALTNIYVPSYDDDKACRSLSLSSSDIFLQSLPPAEREKYESPEKIQELHRLMGSKLGFKMVPTGHASGANGSMATVPEAELDALRQKHDIPKGKGILSFLGTRLAYDSCTNPEDFPFLAKGNEPYLGKVAYGIDLDGRKDRDDFLGVNGEQGVDNELIRATGCNFATRDYGTPKVADEVITSIGSPTLVEISGVDDPLNDDDVTVRIYASANPLEVSGSGKGLAWTSLDVDPEPRFQSQVKGRIRNGELSTEPFDLRVRLREQIVDSYREVRQARIRATIKPGESIEGGIYGYHTLASIEEGYHQSTQVGANLTRMSCPALIKSIRSHADALPDPRSGKNTAISSALRFRGIPAFLIKPGQKVAQGSQQ</sequence>
<dbReference type="AlphaFoldDB" id="A0A086PEX2"/>
<evidence type="ECO:0000313" key="2">
    <source>
        <dbReference type="Proteomes" id="UP000024284"/>
    </source>
</evidence>
<evidence type="ECO:0000313" key="1">
    <source>
        <dbReference type="EMBL" id="KFG91940.1"/>
    </source>
</evidence>
<keyword evidence="2" id="KW-1185">Reference proteome</keyword>
<organism evidence="1 2">
    <name type="scientific">Sphingobium herbicidovorans (strain ATCC 700291 / DSM 11019 / CCUG 56400 / KCTC 2939 / LMG 18315 / NBRC 16415 / MH)</name>
    <name type="common">Sphingomonas herbicidovorans</name>
    <dbReference type="NCBI Taxonomy" id="1219045"/>
    <lineage>
        <taxon>Bacteria</taxon>
        <taxon>Pseudomonadati</taxon>
        <taxon>Pseudomonadota</taxon>
        <taxon>Alphaproteobacteria</taxon>
        <taxon>Sphingomonadales</taxon>
        <taxon>Sphingomonadaceae</taxon>
        <taxon>Sphingobium</taxon>
    </lineage>
</organism>
<dbReference type="OrthoDB" id="8178235at2"/>
<gene>
    <name evidence="1" type="ORF">BV98_000191</name>
</gene>
<name>A0A086PEX2_SPHHM</name>
<reference evidence="1" key="1">
    <citation type="submission" date="2014-08" db="EMBL/GenBank/DDBJ databases">
        <title>Draft genome sequences of Sphingobium herbicidovorans.</title>
        <authorList>
            <person name="Gan H.M."/>
            <person name="Gan H.Y."/>
            <person name="Savka M.A."/>
        </authorList>
    </citation>
    <scope>NUCLEOTIDE SEQUENCE [LARGE SCALE GENOMIC DNA]</scope>
    <source>
        <strain evidence="1">NBRC 16415</strain>
    </source>
</reference>
<dbReference type="EMBL" id="JFZA02000001">
    <property type="protein sequence ID" value="KFG91940.1"/>
    <property type="molecule type" value="Genomic_DNA"/>
</dbReference>
<dbReference type="RefSeq" id="WP_037461720.1">
    <property type="nucleotide sequence ID" value="NZ_BCZD01000001.1"/>
</dbReference>
<dbReference type="STRING" id="76947.GCA_002080435_00829"/>
<dbReference type="Proteomes" id="UP000024284">
    <property type="component" value="Unassembled WGS sequence"/>
</dbReference>
<protein>
    <submittedName>
        <fullName evidence="1">Uncharacterized protein</fullName>
    </submittedName>
</protein>